<reference evidence="1" key="1">
    <citation type="submission" date="2020-11" db="EMBL/GenBank/DDBJ databases">
        <authorList>
            <consortium name="DOE Joint Genome Institute"/>
            <person name="Ahrendt S."/>
            <person name="Riley R."/>
            <person name="Andreopoulos W."/>
            <person name="Labutti K."/>
            <person name="Pangilinan J."/>
            <person name="Ruiz-Duenas F.J."/>
            <person name="Barrasa J.M."/>
            <person name="Sanchez-Garcia M."/>
            <person name="Camarero S."/>
            <person name="Miyauchi S."/>
            <person name="Serrano A."/>
            <person name="Linde D."/>
            <person name="Babiker R."/>
            <person name="Drula E."/>
            <person name="Ayuso-Fernandez I."/>
            <person name="Pacheco R."/>
            <person name="Padilla G."/>
            <person name="Ferreira P."/>
            <person name="Barriuso J."/>
            <person name="Kellner H."/>
            <person name="Castanera R."/>
            <person name="Alfaro M."/>
            <person name="Ramirez L."/>
            <person name="Pisabarro A.G."/>
            <person name="Kuo A."/>
            <person name="Tritt A."/>
            <person name="Lipzen A."/>
            <person name="He G."/>
            <person name="Yan M."/>
            <person name="Ng V."/>
            <person name="Cullen D."/>
            <person name="Martin F."/>
            <person name="Rosso M.-N."/>
            <person name="Henrissat B."/>
            <person name="Hibbett D."/>
            <person name="Martinez A.T."/>
            <person name="Grigoriev I.V."/>
        </authorList>
    </citation>
    <scope>NUCLEOTIDE SEQUENCE</scope>
    <source>
        <strain evidence="1">AH 40177</strain>
    </source>
</reference>
<evidence type="ECO:0000313" key="1">
    <source>
        <dbReference type="EMBL" id="KAF9070758.1"/>
    </source>
</evidence>
<dbReference type="AlphaFoldDB" id="A0A9P5UA75"/>
<proteinExistence type="predicted"/>
<gene>
    <name evidence="1" type="ORF">BDP27DRAFT_1323393</name>
</gene>
<name>A0A9P5UA75_9AGAR</name>
<dbReference type="Proteomes" id="UP000772434">
    <property type="component" value="Unassembled WGS sequence"/>
</dbReference>
<protein>
    <submittedName>
        <fullName evidence="1">Uncharacterized protein</fullName>
    </submittedName>
</protein>
<organism evidence="1 2">
    <name type="scientific">Rhodocollybia butyracea</name>
    <dbReference type="NCBI Taxonomy" id="206335"/>
    <lineage>
        <taxon>Eukaryota</taxon>
        <taxon>Fungi</taxon>
        <taxon>Dikarya</taxon>
        <taxon>Basidiomycota</taxon>
        <taxon>Agaricomycotina</taxon>
        <taxon>Agaricomycetes</taxon>
        <taxon>Agaricomycetidae</taxon>
        <taxon>Agaricales</taxon>
        <taxon>Marasmiineae</taxon>
        <taxon>Omphalotaceae</taxon>
        <taxon>Rhodocollybia</taxon>
    </lineage>
</organism>
<keyword evidence="2" id="KW-1185">Reference proteome</keyword>
<evidence type="ECO:0000313" key="2">
    <source>
        <dbReference type="Proteomes" id="UP000772434"/>
    </source>
</evidence>
<comment type="caution">
    <text evidence="1">The sequence shown here is derived from an EMBL/GenBank/DDBJ whole genome shotgun (WGS) entry which is preliminary data.</text>
</comment>
<dbReference type="EMBL" id="JADNRY010000038">
    <property type="protein sequence ID" value="KAF9070758.1"/>
    <property type="molecule type" value="Genomic_DNA"/>
</dbReference>
<accession>A0A9P5UA75</accession>
<sequence>MANSVSSVTLLPSALAIPYPFFSIFHVPSFFCTTATPTPAGEFQLFKTSTIKLSISGVRTSFLPFGCKSGCWTTAKTTVAINSRVRRCIQDHRFITKILKDVPFNCTRGSRPRVRSNKPPDK</sequence>